<dbReference type="InterPro" id="IPR011006">
    <property type="entry name" value="CheY-like_superfamily"/>
</dbReference>
<keyword evidence="2" id="KW-0902">Two-component regulatory system</keyword>
<dbReference type="CDD" id="cd17574">
    <property type="entry name" value="REC_OmpR"/>
    <property type="match status" value="1"/>
</dbReference>
<keyword evidence="3 5" id="KW-0238">DNA-binding</keyword>
<keyword evidence="1 4" id="KW-0597">Phosphoprotein</keyword>
<dbReference type="Gene3D" id="6.10.250.690">
    <property type="match status" value="1"/>
</dbReference>
<dbReference type="CDD" id="cd00383">
    <property type="entry name" value="trans_reg_C"/>
    <property type="match status" value="1"/>
</dbReference>
<sequence>MATVLVIEDEARIGDLLAAALTANGHDVDWRRTGAEGLRAARAGTIDLVLLDLGLPDVDGVEVCRSLKRAQPQCVVVMLTARRDEMDVVEGLEAGADDYLTKPFRMTELLARVRAHLRRAAVAEFVPGVFTSGDLTVDPGARRCLIRDREVVLRPKEFDLLARLAADAGRAVSRESLMDDVWDRNWFGSTKTLDVHIASLRHRLDAATQSFDPPATVPGISTLRGHGYRLDDVPPARGAAIQSP</sequence>
<evidence type="ECO:0000256" key="1">
    <source>
        <dbReference type="ARBA" id="ARBA00022553"/>
    </source>
</evidence>
<evidence type="ECO:0000259" key="7">
    <source>
        <dbReference type="PROSITE" id="PS51755"/>
    </source>
</evidence>
<accession>A0ABP4F4L1</accession>
<dbReference type="InterPro" id="IPR036388">
    <property type="entry name" value="WH-like_DNA-bd_sf"/>
</dbReference>
<dbReference type="RefSeq" id="WP_343908715.1">
    <property type="nucleotide sequence ID" value="NZ_BAAAJE010000017.1"/>
</dbReference>
<dbReference type="Gene3D" id="3.40.50.2300">
    <property type="match status" value="1"/>
</dbReference>
<organism evidence="8 9">
    <name type="scientific">Nocardioides aquiterrae</name>
    <dbReference type="NCBI Taxonomy" id="203799"/>
    <lineage>
        <taxon>Bacteria</taxon>
        <taxon>Bacillati</taxon>
        <taxon>Actinomycetota</taxon>
        <taxon>Actinomycetes</taxon>
        <taxon>Propionibacteriales</taxon>
        <taxon>Nocardioidaceae</taxon>
        <taxon>Nocardioides</taxon>
    </lineage>
</organism>
<keyword evidence="9" id="KW-1185">Reference proteome</keyword>
<dbReference type="PANTHER" id="PTHR48111:SF40">
    <property type="entry name" value="PHOSPHATE REGULON TRANSCRIPTIONAL REGULATORY PROTEIN PHOB"/>
    <property type="match status" value="1"/>
</dbReference>
<dbReference type="Pfam" id="PF00072">
    <property type="entry name" value="Response_reg"/>
    <property type="match status" value="1"/>
</dbReference>
<dbReference type="Pfam" id="PF00486">
    <property type="entry name" value="Trans_reg_C"/>
    <property type="match status" value="1"/>
</dbReference>
<dbReference type="InterPro" id="IPR001867">
    <property type="entry name" value="OmpR/PhoB-type_DNA-bd"/>
</dbReference>
<feature type="modified residue" description="4-aspartylphosphate" evidence="4">
    <location>
        <position position="52"/>
    </location>
</feature>
<dbReference type="PROSITE" id="PS50110">
    <property type="entry name" value="RESPONSE_REGULATORY"/>
    <property type="match status" value="1"/>
</dbReference>
<feature type="domain" description="Response regulatory" evidence="6">
    <location>
        <begin position="3"/>
        <end position="117"/>
    </location>
</feature>
<dbReference type="Gene3D" id="1.10.10.10">
    <property type="entry name" value="Winged helix-like DNA-binding domain superfamily/Winged helix DNA-binding domain"/>
    <property type="match status" value="1"/>
</dbReference>
<evidence type="ECO:0000256" key="3">
    <source>
        <dbReference type="ARBA" id="ARBA00023125"/>
    </source>
</evidence>
<dbReference type="PROSITE" id="PS51755">
    <property type="entry name" value="OMPR_PHOB"/>
    <property type="match status" value="1"/>
</dbReference>
<dbReference type="SUPFAM" id="SSF46894">
    <property type="entry name" value="C-terminal effector domain of the bipartite response regulators"/>
    <property type="match status" value="1"/>
</dbReference>
<feature type="domain" description="OmpR/PhoB-type" evidence="7">
    <location>
        <begin position="127"/>
        <end position="232"/>
    </location>
</feature>
<dbReference type="InterPro" id="IPR001789">
    <property type="entry name" value="Sig_transdc_resp-reg_receiver"/>
</dbReference>
<dbReference type="PANTHER" id="PTHR48111">
    <property type="entry name" value="REGULATOR OF RPOS"/>
    <property type="match status" value="1"/>
</dbReference>
<comment type="caution">
    <text evidence="8">The sequence shown here is derived from an EMBL/GenBank/DDBJ whole genome shotgun (WGS) entry which is preliminary data.</text>
</comment>
<gene>
    <name evidence="8" type="ORF">GCM10009606_33210</name>
</gene>
<dbReference type="EMBL" id="BAAAJE010000017">
    <property type="protein sequence ID" value="GAA1151992.1"/>
    <property type="molecule type" value="Genomic_DNA"/>
</dbReference>
<feature type="DNA-binding region" description="OmpR/PhoB-type" evidence="5">
    <location>
        <begin position="127"/>
        <end position="232"/>
    </location>
</feature>
<proteinExistence type="predicted"/>
<name>A0ABP4F4L1_9ACTN</name>
<evidence type="ECO:0000256" key="4">
    <source>
        <dbReference type="PROSITE-ProRule" id="PRU00169"/>
    </source>
</evidence>
<dbReference type="InterPro" id="IPR039420">
    <property type="entry name" value="WalR-like"/>
</dbReference>
<dbReference type="SMART" id="SM00862">
    <property type="entry name" value="Trans_reg_C"/>
    <property type="match status" value="1"/>
</dbReference>
<reference evidence="9" key="1">
    <citation type="journal article" date="2019" name="Int. J. Syst. Evol. Microbiol.">
        <title>The Global Catalogue of Microorganisms (GCM) 10K type strain sequencing project: providing services to taxonomists for standard genome sequencing and annotation.</title>
        <authorList>
            <consortium name="The Broad Institute Genomics Platform"/>
            <consortium name="The Broad Institute Genome Sequencing Center for Infectious Disease"/>
            <person name="Wu L."/>
            <person name="Ma J."/>
        </authorList>
    </citation>
    <scope>NUCLEOTIDE SEQUENCE [LARGE SCALE GENOMIC DNA]</scope>
    <source>
        <strain evidence="9">JCM 11813</strain>
    </source>
</reference>
<dbReference type="SMART" id="SM00448">
    <property type="entry name" value="REC"/>
    <property type="match status" value="1"/>
</dbReference>
<evidence type="ECO:0000256" key="2">
    <source>
        <dbReference type="ARBA" id="ARBA00023012"/>
    </source>
</evidence>
<evidence type="ECO:0000313" key="9">
    <source>
        <dbReference type="Proteomes" id="UP001499979"/>
    </source>
</evidence>
<dbReference type="SUPFAM" id="SSF52172">
    <property type="entry name" value="CheY-like"/>
    <property type="match status" value="1"/>
</dbReference>
<evidence type="ECO:0000313" key="8">
    <source>
        <dbReference type="EMBL" id="GAA1151992.1"/>
    </source>
</evidence>
<protein>
    <submittedName>
        <fullName evidence="8">Response regulator transcription factor</fullName>
    </submittedName>
</protein>
<dbReference type="InterPro" id="IPR016032">
    <property type="entry name" value="Sig_transdc_resp-reg_C-effctor"/>
</dbReference>
<evidence type="ECO:0000256" key="5">
    <source>
        <dbReference type="PROSITE-ProRule" id="PRU01091"/>
    </source>
</evidence>
<dbReference type="Proteomes" id="UP001499979">
    <property type="component" value="Unassembled WGS sequence"/>
</dbReference>
<evidence type="ECO:0000259" key="6">
    <source>
        <dbReference type="PROSITE" id="PS50110"/>
    </source>
</evidence>